<evidence type="ECO:0000259" key="2">
    <source>
        <dbReference type="Pfam" id="PF12539"/>
    </source>
</evidence>
<dbReference type="GO" id="GO:0045144">
    <property type="term" value="P:meiotic sister chromatid segregation"/>
    <property type="evidence" value="ECO:0007669"/>
    <property type="project" value="TreeGrafter"/>
</dbReference>
<dbReference type="GO" id="GO:0034506">
    <property type="term" value="C:chromosome, centromeric core domain"/>
    <property type="evidence" value="ECO:0007669"/>
    <property type="project" value="TreeGrafter"/>
</dbReference>
<dbReference type="InterPro" id="IPR020981">
    <property type="entry name" value="Csm1/Pcs1_C"/>
</dbReference>
<dbReference type="OrthoDB" id="3216420at2759"/>
<dbReference type="Gene3D" id="3.90.1150.80">
    <property type="match status" value="1"/>
</dbReference>
<dbReference type="GO" id="GO:0005730">
    <property type="term" value="C:nucleolus"/>
    <property type="evidence" value="ECO:0007669"/>
    <property type="project" value="TreeGrafter"/>
</dbReference>
<organism evidence="3 4">
    <name type="scientific">Trichosporon asahii var. asahii (strain ATCC 90039 / CBS 2479 / JCM 2466 / KCTC 7840 / NBRC 103889/ NCYC 2677 / UAMH 7654)</name>
    <name type="common">Yeast</name>
    <dbReference type="NCBI Taxonomy" id="1186058"/>
    <lineage>
        <taxon>Eukaryota</taxon>
        <taxon>Fungi</taxon>
        <taxon>Dikarya</taxon>
        <taxon>Basidiomycota</taxon>
        <taxon>Agaricomycotina</taxon>
        <taxon>Tremellomycetes</taxon>
        <taxon>Trichosporonales</taxon>
        <taxon>Trichosporonaceae</taxon>
        <taxon>Trichosporon</taxon>
    </lineage>
</organism>
<dbReference type="RefSeq" id="XP_014177077.1">
    <property type="nucleotide sequence ID" value="XM_014321602.1"/>
</dbReference>
<comment type="caution">
    <text evidence="3">The sequence shown here is derived from an EMBL/GenBank/DDBJ whole genome shotgun (WGS) entry which is preliminary data.</text>
</comment>
<accession>J5SDV5</accession>
<evidence type="ECO:0000313" key="3">
    <source>
        <dbReference type="EMBL" id="EJT45171.1"/>
    </source>
</evidence>
<feature type="domain" description="Monopolin complex subunit Csm1/Pcs1 C-terminal" evidence="2">
    <location>
        <begin position="231"/>
        <end position="309"/>
    </location>
</feature>
<dbReference type="InterPro" id="IPR040349">
    <property type="entry name" value="Csm1/Pcs1"/>
</dbReference>
<sequence>MSGTKVAKRGKENAPPKTDPAIDDAGSSTSFGKDTAADSSFRRVFETESKQASQILERRWQRRTGWTRGPERDRLKKERDAFAKQLEELSRLRQTEQEIIFERYKKEADERAKLQAKMIETATALDEKRVSKISELEKLVKEQREALGKAHDRLEAAAAAPSLDSKIDGKGVKDLREEVYKLRKVVKERDEQVDLEAEIQHTQQLQEAASKAPAPAAPPPAEDSEKDALSLGLYEDLSGLAILGVSVKKTQKGRDVTFKCMQTYEDRTLAFKLRSFNEFDREANKWVKNVALIPENLHNETDKAFVKRLGPFAKGFCISRDQLPAAWEQLRSRMSREGQYRDPEQR</sequence>
<dbReference type="GeneID" id="25990000"/>
<dbReference type="PANTHER" id="PTHR28006:SF1">
    <property type="entry name" value="MONOPOLIN COMPLEX SUBUNIT CSM1"/>
    <property type="match status" value="1"/>
</dbReference>
<reference evidence="3 4" key="1">
    <citation type="journal article" date="2012" name="Eukaryot. Cell">
        <title>Draft genome sequence of CBS 2479, the standard type strain of Trichosporon asahii.</title>
        <authorList>
            <person name="Yang R.Y."/>
            <person name="Li H.T."/>
            <person name="Zhu H."/>
            <person name="Zhou G.P."/>
            <person name="Wang M."/>
            <person name="Wang L."/>
        </authorList>
    </citation>
    <scope>NUCLEOTIDE SEQUENCE [LARGE SCALE GENOMIC DNA]</scope>
    <source>
        <strain evidence="4">ATCC 90039 / CBS 2479 / JCM 2466 / KCTC 7840 / NCYC 2677 / UAMH 7654</strain>
    </source>
</reference>
<dbReference type="HOGENOM" id="CLU_802124_0_0_1"/>
<dbReference type="Pfam" id="PF12539">
    <property type="entry name" value="Csm1"/>
    <property type="match status" value="1"/>
</dbReference>
<proteinExistence type="predicted"/>
<gene>
    <name evidence="3" type="ORF">A1Q1_06488</name>
</gene>
<dbReference type="CDD" id="cd23787">
    <property type="entry name" value="RWD_CSM1"/>
    <property type="match status" value="1"/>
</dbReference>
<dbReference type="GO" id="GO:0033551">
    <property type="term" value="C:monopolin complex"/>
    <property type="evidence" value="ECO:0007669"/>
    <property type="project" value="InterPro"/>
</dbReference>
<dbReference type="KEGG" id="tasa:A1Q1_06488"/>
<dbReference type="PANTHER" id="PTHR28006">
    <property type="entry name" value="MONOPOLIN COMPLEX SUBUNIT CSM1"/>
    <property type="match status" value="1"/>
</dbReference>
<feature type="region of interest" description="Disordered" evidence="1">
    <location>
        <begin position="1"/>
        <end position="39"/>
    </location>
</feature>
<dbReference type="EMBL" id="ALBS01000333">
    <property type="protein sequence ID" value="EJT45171.1"/>
    <property type="molecule type" value="Genomic_DNA"/>
</dbReference>
<protein>
    <recommendedName>
        <fullName evidence="2">Monopolin complex subunit Csm1/Pcs1 C-terminal domain-containing protein</fullName>
    </recommendedName>
</protein>
<dbReference type="Proteomes" id="UP000002748">
    <property type="component" value="Unassembled WGS sequence"/>
</dbReference>
<evidence type="ECO:0000256" key="1">
    <source>
        <dbReference type="SAM" id="MobiDB-lite"/>
    </source>
</evidence>
<feature type="region of interest" description="Disordered" evidence="1">
    <location>
        <begin position="201"/>
        <end position="227"/>
    </location>
</feature>
<dbReference type="AlphaFoldDB" id="J5SDV5"/>
<evidence type="ECO:0000313" key="4">
    <source>
        <dbReference type="Proteomes" id="UP000002748"/>
    </source>
</evidence>
<dbReference type="InterPro" id="IPR038608">
    <property type="entry name" value="Csm1/Pcs1_C_sf"/>
</dbReference>
<dbReference type="GO" id="GO:0072686">
    <property type="term" value="C:mitotic spindle"/>
    <property type="evidence" value="ECO:0007669"/>
    <property type="project" value="TreeGrafter"/>
</dbReference>
<name>J5SDV5_TRIAS</name>
<dbReference type="VEuPathDB" id="FungiDB:A1Q1_06488"/>
<dbReference type="GO" id="GO:1990644">
    <property type="term" value="F:microtubule site clamp"/>
    <property type="evidence" value="ECO:0007669"/>
    <property type="project" value="TreeGrafter"/>
</dbReference>
<dbReference type="GO" id="GO:0051315">
    <property type="term" value="P:attachment of mitotic spindle microtubules to kinetochore"/>
    <property type="evidence" value="ECO:0007669"/>
    <property type="project" value="TreeGrafter"/>
</dbReference>